<dbReference type="Proteomes" id="UP000186819">
    <property type="component" value="Unassembled WGS sequence"/>
</dbReference>
<proteinExistence type="predicted"/>
<reference evidence="3" key="1">
    <citation type="submission" date="2017-01" db="EMBL/GenBank/DDBJ databases">
        <authorList>
            <person name="Varghese N."/>
            <person name="Submissions S."/>
        </authorList>
    </citation>
    <scope>NUCLEOTIDE SEQUENCE [LARGE SCALE GENOMIC DNA]</scope>
    <source>
        <strain evidence="3">ATCC 51758</strain>
    </source>
</reference>
<feature type="transmembrane region" description="Helical" evidence="1">
    <location>
        <begin position="152"/>
        <end position="175"/>
    </location>
</feature>
<evidence type="ECO:0000313" key="2">
    <source>
        <dbReference type="EMBL" id="SIR66827.1"/>
    </source>
</evidence>
<evidence type="ECO:0000256" key="1">
    <source>
        <dbReference type="SAM" id="Phobius"/>
    </source>
</evidence>
<protein>
    <submittedName>
        <fullName evidence="2">Uncharacterized protein</fullName>
    </submittedName>
</protein>
<organism evidence="2 3">
    <name type="scientific">Aromatoleum tolulyticum</name>
    <dbReference type="NCBI Taxonomy" id="34027"/>
    <lineage>
        <taxon>Bacteria</taxon>
        <taxon>Pseudomonadati</taxon>
        <taxon>Pseudomonadota</taxon>
        <taxon>Betaproteobacteria</taxon>
        <taxon>Rhodocyclales</taxon>
        <taxon>Rhodocyclaceae</taxon>
        <taxon>Aromatoleum</taxon>
    </lineage>
</organism>
<dbReference type="RefSeq" id="WP_076604515.1">
    <property type="nucleotide sequence ID" value="NZ_FTMD01000030.1"/>
</dbReference>
<evidence type="ECO:0000313" key="3">
    <source>
        <dbReference type="Proteomes" id="UP000186819"/>
    </source>
</evidence>
<sequence length="217" mass="22818">MLLEGINFQKLLAECKIKGDSKAYWSLAASGVTISSGLFDVASAPAKSLFGAESWSYQKIKLWGGVLSVGATAITAALDAADAGKAFEKQRVGVALLYLAKSGLGGASLALTAATTFTYSAPLIGRLTGTPAYAGAARAVSARATAIIGTRILFISAGAWLTVGMFGIQVFIWIFTDDDLHSWCDRCAFGRKRDNSWSPTRQMSEYTEALKAVGVSA</sequence>
<dbReference type="EMBL" id="FTMD01000030">
    <property type="protein sequence ID" value="SIR66827.1"/>
    <property type="molecule type" value="Genomic_DNA"/>
</dbReference>
<gene>
    <name evidence="2" type="ORF">SAMN05421829_1302</name>
</gene>
<name>A0A1N7CTM8_9RHOO</name>
<keyword evidence="1" id="KW-1133">Transmembrane helix</keyword>
<keyword evidence="3" id="KW-1185">Reference proteome</keyword>
<dbReference type="STRING" id="34027.SAMN05421829_1302"/>
<dbReference type="AlphaFoldDB" id="A0A1N7CTM8"/>
<keyword evidence="1" id="KW-0472">Membrane</keyword>
<keyword evidence="1" id="KW-0812">Transmembrane</keyword>
<dbReference type="OrthoDB" id="8664525at2"/>
<accession>A0A1N7CTM8</accession>